<proteinExistence type="predicted"/>
<organism evidence="2 3">
    <name type="scientific">Mycena venus</name>
    <dbReference type="NCBI Taxonomy" id="2733690"/>
    <lineage>
        <taxon>Eukaryota</taxon>
        <taxon>Fungi</taxon>
        <taxon>Dikarya</taxon>
        <taxon>Basidiomycota</taxon>
        <taxon>Agaricomycotina</taxon>
        <taxon>Agaricomycetes</taxon>
        <taxon>Agaricomycetidae</taxon>
        <taxon>Agaricales</taxon>
        <taxon>Marasmiineae</taxon>
        <taxon>Mycenaceae</taxon>
        <taxon>Mycena</taxon>
    </lineage>
</organism>
<feature type="compositionally biased region" description="Polar residues" evidence="1">
    <location>
        <begin position="1"/>
        <end position="12"/>
    </location>
</feature>
<evidence type="ECO:0000256" key="1">
    <source>
        <dbReference type="SAM" id="MobiDB-lite"/>
    </source>
</evidence>
<evidence type="ECO:0000313" key="3">
    <source>
        <dbReference type="Proteomes" id="UP000620124"/>
    </source>
</evidence>
<feature type="region of interest" description="Disordered" evidence="1">
    <location>
        <begin position="74"/>
        <end position="94"/>
    </location>
</feature>
<evidence type="ECO:0000313" key="2">
    <source>
        <dbReference type="EMBL" id="KAF7356702.1"/>
    </source>
</evidence>
<feature type="compositionally biased region" description="Acidic residues" evidence="1">
    <location>
        <begin position="261"/>
        <end position="273"/>
    </location>
</feature>
<reference evidence="2" key="1">
    <citation type="submission" date="2020-05" db="EMBL/GenBank/DDBJ databases">
        <title>Mycena genomes resolve the evolution of fungal bioluminescence.</title>
        <authorList>
            <person name="Tsai I.J."/>
        </authorList>
    </citation>
    <scope>NUCLEOTIDE SEQUENCE</scope>
    <source>
        <strain evidence="2">CCC161011</strain>
    </source>
</reference>
<gene>
    <name evidence="2" type="ORF">MVEN_01004900</name>
</gene>
<dbReference type="EMBL" id="JACAZI010000007">
    <property type="protein sequence ID" value="KAF7356702.1"/>
    <property type="molecule type" value="Genomic_DNA"/>
</dbReference>
<feature type="compositionally biased region" description="Basic and acidic residues" evidence="1">
    <location>
        <begin position="200"/>
        <end position="211"/>
    </location>
</feature>
<dbReference type="AlphaFoldDB" id="A0A8H6YCN5"/>
<name>A0A8H6YCN5_9AGAR</name>
<feature type="region of interest" description="Disordered" evidence="1">
    <location>
        <begin position="1"/>
        <end position="20"/>
    </location>
</feature>
<accession>A0A8H6YCN5</accession>
<feature type="region of interest" description="Disordered" evidence="1">
    <location>
        <begin position="159"/>
        <end position="211"/>
    </location>
</feature>
<dbReference type="Proteomes" id="UP000620124">
    <property type="component" value="Unassembled WGS sequence"/>
</dbReference>
<dbReference type="OrthoDB" id="2565191at2759"/>
<feature type="compositionally biased region" description="Acidic residues" evidence="1">
    <location>
        <begin position="280"/>
        <end position="303"/>
    </location>
</feature>
<comment type="caution">
    <text evidence="2">The sequence shown here is derived from an EMBL/GenBank/DDBJ whole genome shotgun (WGS) entry which is preliminary data.</text>
</comment>
<feature type="region of interest" description="Disordered" evidence="1">
    <location>
        <begin position="244"/>
        <end position="320"/>
    </location>
</feature>
<protein>
    <submittedName>
        <fullName evidence="2">Uncharacterized protein</fullName>
    </submittedName>
</protein>
<feature type="compositionally biased region" description="Basic residues" evidence="1">
    <location>
        <begin position="159"/>
        <end position="169"/>
    </location>
</feature>
<sequence length="320" mass="35784">MNDSSSLNTQPVATRERRRTKGSWVIKDVFTTSKYKPDAFSVPRYKTVQAVADDGSEGEEFDFTEVDLLVTSSAKSKGKQRATTPEPDGQRAKRRKVTHDFNFLETSLPLAVQTITPSSPPESAFAVPSSDLLKYIHHFACNYYSDRGQLFSESRTYRRGVTAKKRAKSAAKEKFPAEDANSDDEQRADPEAEAEAEADPPPKTKPEHRRDMYKTMDGSALLAIGMLLQEHIARILTSRIPDGWEQGALDESESEESHEREEDDPDEDGDEQLEDKSGEDSDSDERSDGEDEGGREDDEDVQDTEGRGSVDVQSDEYETD</sequence>
<keyword evidence="3" id="KW-1185">Reference proteome</keyword>